<sequence length="197" mass="22841">MRHTSVWKQRFLGVLQRKRFLVTRCCRSIIRKRKVGKIFTRLRRTGSIENIITPRVETQDQTGSAGTLSETLDANARWAKRLDDDYKQKVLQEAETLKHANLIRKLEQKLRFVKNTALSLESESEGVLVSVDKVSKGYAIIVFRGHDYKCPSALRPKNLLTKRKALARSIELQRREALLNHISTLHSRISKMQYEIV</sequence>
<gene>
    <name evidence="1" type="ORF">L1987_09120</name>
</gene>
<keyword evidence="2" id="KW-1185">Reference proteome</keyword>
<comment type="caution">
    <text evidence="1">The sequence shown here is derived from an EMBL/GenBank/DDBJ whole genome shotgun (WGS) entry which is preliminary data.</text>
</comment>
<dbReference type="Proteomes" id="UP001056120">
    <property type="component" value="Linkage Group LG03"/>
</dbReference>
<protein>
    <submittedName>
        <fullName evidence="1">Uncharacterized protein</fullName>
    </submittedName>
</protein>
<accession>A0ACB9JN28</accession>
<organism evidence="1 2">
    <name type="scientific">Smallanthus sonchifolius</name>
    <dbReference type="NCBI Taxonomy" id="185202"/>
    <lineage>
        <taxon>Eukaryota</taxon>
        <taxon>Viridiplantae</taxon>
        <taxon>Streptophyta</taxon>
        <taxon>Embryophyta</taxon>
        <taxon>Tracheophyta</taxon>
        <taxon>Spermatophyta</taxon>
        <taxon>Magnoliopsida</taxon>
        <taxon>eudicotyledons</taxon>
        <taxon>Gunneridae</taxon>
        <taxon>Pentapetalae</taxon>
        <taxon>asterids</taxon>
        <taxon>campanulids</taxon>
        <taxon>Asterales</taxon>
        <taxon>Asteraceae</taxon>
        <taxon>Asteroideae</taxon>
        <taxon>Heliantheae alliance</taxon>
        <taxon>Millerieae</taxon>
        <taxon>Smallanthus</taxon>
    </lineage>
</organism>
<name>A0ACB9JN28_9ASTR</name>
<reference evidence="1 2" key="2">
    <citation type="journal article" date="2022" name="Mol. Ecol. Resour.">
        <title>The genomes of chicory, endive, great burdock and yacon provide insights into Asteraceae paleo-polyploidization history and plant inulin production.</title>
        <authorList>
            <person name="Fan W."/>
            <person name="Wang S."/>
            <person name="Wang H."/>
            <person name="Wang A."/>
            <person name="Jiang F."/>
            <person name="Liu H."/>
            <person name="Zhao H."/>
            <person name="Xu D."/>
            <person name="Zhang Y."/>
        </authorList>
    </citation>
    <scope>NUCLEOTIDE SEQUENCE [LARGE SCALE GENOMIC DNA]</scope>
    <source>
        <strain evidence="2">cv. Yunnan</strain>
        <tissue evidence="1">Leaves</tissue>
    </source>
</reference>
<evidence type="ECO:0000313" key="1">
    <source>
        <dbReference type="EMBL" id="KAI3821552.1"/>
    </source>
</evidence>
<proteinExistence type="predicted"/>
<reference evidence="2" key="1">
    <citation type="journal article" date="2022" name="Mol. Ecol. Resour.">
        <title>The genomes of chicory, endive, great burdock and yacon provide insights into Asteraceae palaeo-polyploidization history and plant inulin production.</title>
        <authorList>
            <person name="Fan W."/>
            <person name="Wang S."/>
            <person name="Wang H."/>
            <person name="Wang A."/>
            <person name="Jiang F."/>
            <person name="Liu H."/>
            <person name="Zhao H."/>
            <person name="Xu D."/>
            <person name="Zhang Y."/>
        </authorList>
    </citation>
    <scope>NUCLEOTIDE SEQUENCE [LARGE SCALE GENOMIC DNA]</scope>
    <source>
        <strain evidence="2">cv. Yunnan</strain>
    </source>
</reference>
<dbReference type="EMBL" id="CM042020">
    <property type="protein sequence ID" value="KAI3821552.1"/>
    <property type="molecule type" value="Genomic_DNA"/>
</dbReference>
<evidence type="ECO:0000313" key="2">
    <source>
        <dbReference type="Proteomes" id="UP001056120"/>
    </source>
</evidence>